<evidence type="ECO:0000313" key="2">
    <source>
        <dbReference type="EMBL" id="EOT59872.1"/>
    </source>
</evidence>
<dbReference type="STRING" id="155618.RV06_GL000169"/>
<sequence>MKISEIFKLNKSQHELDFIDIDLDDELPLFLDAHIFSSKNDPWSEKCDLIIKDFFRKIHETVKLDRKEELYKLCSFLNEPNETCLGRSKGKPRGSFQSTEILIEIFEQLFDIKKRNQKQFQTIETLSDMKFYIDGVGNDTISDIVTNLIRYQLILYTNEQCKLNGIPTEKQISKPYWNDISSRWEKEESINQLIIDGKRILLVPKNIVFSESYYTFTKERFVQHDMLEFLQEKELQVPNSPLIKHRVPKKNQDIGEAFVTKKSIRERDNVDKKQNVLEFSSKYPAIMETFKNKKHFKSLNVAELYKIQEDSFSDDDYNNLLDAFIKTLKSIPSGNKYANDYHEFILGLLTFIFYPSLSHPKKETPIDNARKRIDITYVNTADTGFFCNLKSEITSNYIYVECKNYSDKVSNPEFDQLAGRFNESSSKVGMLVCRKVNDLAYERASGQYRRKKELLLIITDELLISMLNDMKLSEDKSDINILAHEKRLYELKRRIEVERY</sequence>
<dbReference type="Proteomes" id="UP000013858">
    <property type="component" value="Unassembled WGS sequence"/>
</dbReference>
<proteinExistence type="predicted"/>
<evidence type="ECO:0008006" key="5">
    <source>
        <dbReference type="Google" id="ProtNLM"/>
    </source>
</evidence>
<name>R2TDS9_9ENTE</name>
<dbReference type="eggNOG" id="ENOG502ZABR">
    <property type="taxonomic scope" value="Bacteria"/>
</dbReference>
<evidence type="ECO:0000313" key="3">
    <source>
        <dbReference type="Proteomes" id="UP000013858"/>
    </source>
</evidence>
<dbReference type="RefSeq" id="WP_010761742.1">
    <property type="nucleotide sequence ID" value="NZ_KB946316.1"/>
</dbReference>
<keyword evidence="4" id="KW-1185">Reference proteome</keyword>
<dbReference type="AlphaFoldDB" id="R2TDS9"/>
<gene>
    <name evidence="2" type="ORF">I583_02507</name>
    <name evidence="1" type="ORF">UAW_01540</name>
</gene>
<accession>R2TDS9</accession>
<organism evidence="1 3">
    <name type="scientific">Enterococcus haemoperoxidus ATCC BAA-382</name>
    <dbReference type="NCBI Taxonomy" id="1158608"/>
    <lineage>
        <taxon>Bacteria</taxon>
        <taxon>Bacillati</taxon>
        <taxon>Bacillota</taxon>
        <taxon>Bacilli</taxon>
        <taxon>Lactobacillales</taxon>
        <taxon>Enterococcaceae</taxon>
        <taxon>Enterococcus</taxon>
    </lineage>
</organism>
<evidence type="ECO:0000313" key="1">
    <source>
        <dbReference type="EMBL" id="EOH98359.1"/>
    </source>
</evidence>
<reference evidence="2 4" key="2">
    <citation type="submission" date="2013-03" db="EMBL/GenBank/DDBJ databases">
        <title>The Genome Sequence of Enterococcus haemoperoxidus BAA-382 (PacBio/Illumina hybrid assembly).</title>
        <authorList>
            <consortium name="The Broad Institute Genomics Platform"/>
            <consortium name="The Broad Institute Genome Sequencing Center for Infectious Disease"/>
            <person name="Earl A."/>
            <person name="Russ C."/>
            <person name="Gilmore M."/>
            <person name="Surin D."/>
            <person name="Walker B."/>
            <person name="Young S."/>
            <person name="Zeng Q."/>
            <person name="Gargeya S."/>
            <person name="Fitzgerald M."/>
            <person name="Haas B."/>
            <person name="Abouelleil A."/>
            <person name="Allen A.W."/>
            <person name="Alvarado L."/>
            <person name="Arachchi H.M."/>
            <person name="Berlin A.M."/>
            <person name="Chapman S.B."/>
            <person name="Gainer-Dewar J."/>
            <person name="Goldberg J."/>
            <person name="Griggs A."/>
            <person name="Gujja S."/>
            <person name="Hansen M."/>
            <person name="Howarth C."/>
            <person name="Imamovic A."/>
            <person name="Ireland A."/>
            <person name="Larimer J."/>
            <person name="McCowan C."/>
            <person name="Murphy C."/>
            <person name="Pearson M."/>
            <person name="Poon T.W."/>
            <person name="Priest M."/>
            <person name="Roberts A."/>
            <person name="Saif S."/>
            <person name="Shea T."/>
            <person name="Sisk P."/>
            <person name="Sykes S."/>
            <person name="Wortman J."/>
            <person name="Nusbaum C."/>
            <person name="Birren B."/>
        </authorList>
    </citation>
    <scope>NUCLEOTIDE SEQUENCE [LARGE SCALE GENOMIC DNA]</scope>
    <source>
        <strain evidence="2 4">ATCC BAA-382</strain>
    </source>
</reference>
<dbReference type="PATRIC" id="fig|1158608.3.peg.1517"/>
<dbReference type="EMBL" id="ASVY01000003">
    <property type="protein sequence ID" value="EOT59872.1"/>
    <property type="molecule type" value="Genomic_DNA"/>
</dbReference>
<evidence type="ECO:0000313" key="4">
    <source>
        <dbReference type="Proteomes" id="UP000014197"/>
    </source>
</evidence>
<comment type="caution">
    <text evidence="1">The sequence shown here is derived from an EMBL/GenBank/DDBJ whole genome shotgun (WGS) entry which is preliminary data.</text>
</comment>
<dbReference type="Proteomes" id="UP000014197">
    <property type="component" value="Unassembled WGS sequence"/>
</dbReference>
<dbReference type="EMBL" id="AJAR01000013">
    <property type="protein sequence ID" value="EOH98359.1"/>
    <property type="molecule type" value="Genomic_DNA"/>
</dbReference>
<protein>
    <recommendedName>
        <fullName evidence="5">Restriction endonuclease type IV Mrr domain-containing protein</fullName>
    </recommendedName>
</protein>
<reference evidence="1 3" key="1">
    <citation type="submission" date="2013-02" db="EMBL/GenBank/DDBJ databases">
        <title>The Genome Sequence of Enterococcus haemoperoxidus BAA-382.</title>
        <authorList>
            <consortium name="The Broad Institute Genome Sequencing Platform"/>
            <consortium name="The Broad Institute Genome Sequencing Center for Infectious Disease"/>
            <person name="Earl A.M."/>
            <person name="Gilmore M.S."/>
            <person name="Lebreton F."/>
            <person name="Walker B."/>
            <person name="Young S.K."/>
            <person name="Zeng Q."/>
            <person name="Gargeya S."/>
            <person name="Fitzgerald M."/>
            <person name="Haas B."/>
            <person name="Abouelleil A."/>
            <person name="Alvarado L."/>
            <person name="Arachchi H.M."/>
            <person name="Berlin A.M."/>
            <person name="Chapman S.B."/>
            <person name="Dewar J."/>
            <person name="Goldberg J."/>
            <person name="Griggs A."/>
            <person name="Gujja S."/>
            <person name="Hansen M."/>
            <person name="Howarth C."/>
            <person name="Imamovic A."/>
            <person name="Larimer J."/>
            <person name="McCowan C."/>
            <person name="Murphy C."/>
            <person name="Neiman D."/>
            <person name="Pearson M."/>
            <person name="Priest M."/>
            <person name="Roberts A."/>
            <person name="Saif S."/>
            <person name="Shea T."/>
            <person name="Sisk P."/>
            <person name="Sykes S."/>
            <person name="Wortman J."/>
            <person name="Nusbaum C."/>
            <person name="Birren B."/>
        </authorList>
    </citation>
    <scope>NUCLEOTIDE SEQUENCE [LARGE SCALE GENOMIC DNA]</scope>
    <source>
        <strain evidence="1 3">ATCC BAA-382</strain>
    </source>
</reference>